<dbReference type="Proteomes" id="UP000001402">
    <property type="component" value="Chromosome"/>
</dbReference>
<keyword evidence="2 3" id="KW-0378">Hydrolase</keyword>
<dbReference type="KEGG" id="rpx:Rpdx1_1240"/>
<dbReference type="EMBL" id="CP002418">
    <property type="protein sequence ID" value="ADU42865.1"/>
    <property type="molecule type" value="Genomic_DNA"/>
</dbReference>
<dbReference type="Gene3D" id="3.90.79.10">
    <property type="entry name" value="Nucleoside Triphosphate Pyrophosphohydrolase"/>
    <property type="match status" value="1"/>
</dbReference>
<comment type="cofactor">
    <cofactor evidence="1">
        <name>Mg(2+)</name>
        <dbReference type="ChEBI" id="CHEBI:18420"/>
    </cofactor>
</comment>
<dbReference type="InterPro" id="IPR020084">
    <property type="entry name" value="NUDIX_hydrolase_CS"/>
</dbReference>
<dbReference type="Pfam" id="PF00293">
    <property type="entry name" value="NUDIX"/>
    <property type="match status" value="1"/>
</dbReference>
<dbReference type="InterPro" id="IPR000086">
    <property type="entry name" value="NUDIX_hydrolase_dom"/>
</dbReference>
<dbReference type="PANTHER" id="PTHR43736">
    <property type="entry name" value="ADP-RIBOSE PYROPHOSPHATASE"/>
    <property type="match status" value="1"/>
</dbReference>
<dbReference type="HOGENOM" id="CLU_037162_20_2_5"/>
<evidence type="ECO:0000256" key="1">
    <source>
        <dbReference type="ARBA" id="ARBA00001946"/>
    </source>
</evidence>
<dbReference type="InterPro" id="IPR015797">
    <property type="entry name" value="NUDIX_hydrolase-like_dom_sf"/>
</dbReference>
<organism evidence="5 6">
    <name type="scientific">Rhodopseudomonas palustris (strain DX-1)</name>
    <dbReference type="NCBI Taxonomy" id="652103"/>
    <lineage>
        <taxon>Bacteria</taxon>
        <taxon>Pseudomonadati</taxon>
        <taxon>Pseudomonadota</taxon>
        <taxon>Alphaproteobacteria</taxon>
        <taxon>Hyphomicrobiales</taxon>
        <taxon>Nitrobacteraceae</taxon>
        <taxon>Rhodopseudomonas</taxon>
    </lineage>
</organism>
<protein>
    <submittedName>
        <fullName evidence="5">NUDIX hydrolase</fullName>
    </submittedName>
</protein>
<dbReference type="AlphaFoldDB" id="E6VED4"/>
<dbReference type="STRING" id="652103.Rpdx1_1240"/>
<feature type="domain" description="Nudix hydrolase" evidence="4">
    <location>
        <begin position="14"/>
        <end position="142"/>
    </location>
</feature>
<reference evidence="5" key="1">
    <citation type="submission" date="2010-12" db="EMBL/GenBank/DDBJ databases">
        <title>Complete sequence of Rhodopseudomonas palustris DX-1.</title>
        <authorList>
            <consortium name="US DOE Joint Genome Institute"/>
            <person name="Lucas S."/>
            <person name="Copeland A."/>
            <person name="Lapidus A."/>
            <person name="Cheng J.-F."/>
            <person name="Goodwin L."/>
            <person name="Pitluck S."/>
            <person name="Misra M."/>
            <person name="Chertkov O."/>
            <person name="Detter J.C."/>
            <person name="Han C."/>
            <person name="Tapia R."/>
            <person name="Land M."/>
            <person name="Hauser L."/>
            <person name="Kyrpides N."/>
            <person name="Ivanova N."/>
            <person name="Ovchinnikova G."/>
            <person name="Logan B."/>
            <person name="Oda Y."/>
            <person name="Harwood C."/>
            <person name="Woyke T."/>
        </authorList>
    </citation>
    <scope>NUCLEOTIDE SEQUENCE [LARGE SCALE GENOMIC DNA]</scope>
    <source>
        <strain evidence="5">DX-1</strain>
    </source>
</reference>
<dbReference type="PANTHER" id="PTHR43736:SF1">
    <property type="entry name" value="DIHYDRONEOPTERIN TRIPHOSPHATE DIPHOSPHATASE"/>
    <property type="match status" value="1"/>
</dbReference>
<sequence>MTAVTEAAPAQPRHPQLAVSAAIFRDDRFLLVRRARAPAKGLYSLPGGRVEFGESLDQAVIREVAEETGLSIEIVGFAGRREVLPSPVGAAGHYVIMVFAARWAAGEPQLNDELDDARWIGPDELAAFSTTEGLAELIAGARAMVGT</sequence>
<dbReference type="PROSITE" id="PS51462">
    <property type="entry name" value="NUDIX"/>
    <property type="match status" value="1"/>
</dbReference>
<dbReference type="SUPFAM" id="SSF55811">
    <property type="entry name" value="Nudix"/>
    <property type="match status" value="1"/>
</dbReference>
<dbReference type="PROSITE" id="PS00893">
    <property type="entry name" value="NUDIX_BOX"/>
    <property type="match status" value="1"/>
</dbReference>
<comment type="similarity">
    <text evidence="3">Belongs to the Nudix hydrolase family.</text>
</comment>
<dbReference type="CDD" id="cd04673">
    <property type="entry name" value="NUDIX_ADPRase"/>
    <property type="match status" value="1"/>
</dbReference>
<dbReference type="BioCyc" id="RPAL652103:RPDX1_RS06130-MONOMER"/>
<name>E6VED4_RHOPX</name>
<evidence type="ECO:0000313" key="5">
    <source>
        <dbReference type="EMBL" id="ADU42865.1"/>
    </source>
</evidence>
<accession>E6VED4</accession>
<gene>
    <name evidence="5" type="ordered locus">Rpdx1_1240</name>
</gene>
<proteinExistence type="inferred from homology"/>
<dbReference type="InterPro" id="IPR020476">
    <property type="entry name" value="Nudix_hydrolase"/>
</dbReference>
<dbReference type="eggNOG" id="COG1051">
    <property type="taxonomic scope" value="Bacteria"/>
</dbReference>
<evidence type="ECO:0000256" key="2">
    <source>
        <dbReference type="ARBA" id="ARBA00022801"/>
    </source>
</evidence>
<dbReference type="PRINTS" id="PR00502">
    <property type="entry name" value="NUDIXFAMILY"/>
</dbReference>
<dbReference type="GO" id="GO:0016787">
    <property type="term" value="F:hydrolase activity"/>
    <property type="evidence" value="ECO:0007669"/>
    <property type="project" value="UniProtKB-KW"/>
</dbReference>
<evidence type="ECO:0000256" key="3">
    <source>
        <dbReference type="RuleBase" id="RU003476"/>
    </source>
</evidence>
<evidence type="ECO:0000313" key="6">
    <source>
        <dbReference type="Proteomes" id="UP000001402"/>
    </source>
</evidence>
<evidence type="ECO:0000259" key="4">
    <source>
        <dbReference type="PROSITE" id="PS51462"/>
    </source>
</evidence>